<evidence type="ECO:0000256" key="2">
    <source>
        <dbReference type="SAM" id="SignalP"/>
    </source>
</evidence>
<evidence type="ECO:0000256" key="1">
    <source>
        <dbReference type="SAM" id="MobiDB-lite"/>
    </source>
</evidence>
<reference evidence="3 4" key="1">
    <citation type="submission" date="2016-12" db="EMBL/GenBank/DDBJ databases">
        <title>The genomes of Aspergillus section Nigri reveals drivers in fungal speciation.</title>
        <authorList>
            <consortium name="DOE Joint Genome Institute"/>
            <person name="Vesth T.C."/>
            <person name="Nybo J."/>
            <person name="Theobald S."/>
            <person name="Brandl J."/>
            <person name="Frisvad J.C."/>
            <person name="Nielsen K.F."/>
            <person name="Lyhne E.K."/>
            <person name="Kogle M.E."/>
            <person name="Kuo A."/>
            <person name="Riley R."/>
            <person name="Clum A."/>
            <person name="Nolan M."/>
            <person name="Lipzen A."/>
            <person name="Salamov A."/>
            <person name="Henrissat B."/>
            <person name="Wiebenga A."/>
            <person name="De Vries R.P."/>
            <person name="Grigoriev I.V."/>
            <person name="Mortensen U.H."/>
            <person name="Andersen M.R."/>
            <person name="Baker S.E."/>
        </authorList>
    </citation>
    <scope>NUCLEOTIDE SEQUENCE [LARGE SCALE GENOMIC DNA]</scope>
    <source>
        <strain evidence="3 4">CBS 117.55</strain>
    </source>
</reference>
<evidence type="ECO:0000313" key="3">
    <source>
        <dbReference type="EMBL" id="PWY91033.1"/>
    </source>
</evidence>
<dbReference type="GeneID" id="37071002"/>
<gene>
    <name evidence="3" type="ORF">BO70DRAFT_83360</name>
</gene>
<feature type="signal peptide" evidence="2">
    <location>
        <begin position="1"/>
        <end position="21"/>
    </location>
</feature>
<organism evidence="3 4">
    <name type="scientific">Aspergillus heteromorphus CBS 117.55</name>
    <dbReference type="NCBI Taxonomy" id="1448321"/>
    <lineage>
        <taxon>Eukaryota</taxon>
        <taxon>Fungi</taxon>
        <taxon>Dikarya</taxon>
        <taxon>Ascomycota</taxon>
        <taxon>Pezizomycotina</taxon>
        <taxon>Eurotiomycetes</taxon>
        <taxon>Eurotiomycetidae</taxon>
        <taxon>Eurotiales</taxon>
        <taxon>Aspergillaceae</taxon>
        <taxon>Aspergillus</taxon>
        <taxon>Aspergillus subgen. Circumdati</taxon>
    </lineage>
</organism>
<name>A0A317WXF6_9EURO</name>
<accession>A0A317WXF6</accession>
<feature type="chain" id="PRO_5016314701" description="GPI anchored protein" evidence="2">
    <location>
        <begin position="22"/>
        <end position="149"/>
    </location>
</feature>
<feature type="region of interest" description="Disordered" evidence="1">
    <location>
        <begin position="97"/>
        <end position="117"/>
    </location>
</feature>
<evidence type="ECO:0000313" key="4">
    <source>
        <dbReference type="Proteomes" id="UP000247233"/>
    </source>
</evidence>
<dbReference type="AlphaFoldDB" id="A0A317WXF6"/>
<dbReference type="RefSeq" id="XP_025403476.1">
    <property type="nucleotide sequence ID" value="XM_025548765.1"/>
</dbReference>
<comment type="caution">
    <text evidence="3">The sequence shown here is derived from an EMBL/GenBank/DDBJ whole genome shotgun (WGS) entry which is preliminary data.</text>
</comment>
<keyword evidence="2" id="KW-0732">Signal</keyword>
<keyword evidence="4" id="KW-1185">Reference proteome</keyword>
<evidence type="ECO:0008006" key="5">
    <source>
        <dbReference type="Google" id="ProtNLM"/>
    </source>
</evidence>
<dbReference type="EMBL" id="MSFL01000002">
    <property type="protein sequence ID" value="PWY91033.1"/>
    <property type="molecule type" value="Genomic_DNA"/>
</dbReference>
<sequence length="149" mass="14378">MKFNALLSSVLCVAASQLVAADIDTTSTSTVTNYITRTLVHVDEVKPTTSSVVSSSSTSSVPVIPTHAIPSIRVQASSAAVSSSAPASSSFASVTVTASASGSPSGSPSGSAAASASHSASLDSGAGSIDARMPVALVAGSIALLLGAL</sequence>
<dbReference type="VEuPathDB" id="FungiDB:BO70DRAFT_83360"/>
<proteinExistence type="predicted"/>
<dbReference type="Proteomes" id="UP000247233">
    <property type="component" value="Unassembled WGS sequence"/>
</dbReference>
<protein>
    <recommendedName>
        <fullName evidence="5">GPI anchored protein</fullName>
    </recommendedName>
</protein>